<evidence type="ECO:0008006" key="7">
    <source>
        <dbReference type="Google" id="ProtNLM"/>
    </source>
</evidence>
<reference evidence="5 6" key="1">
    <citation type="submission" date="2017-12" db="EMBL/GenBank/DDBJ databases">
        <title>Comparative genomics of Botrytis spp.</title>
        <authorList>
            <person name="Valero-Jimenez C.A."/>
            <person name="Tapia P."/>
            <person name="Veloso J."/>
            <person name="Silva-Moreno E."/>
            <person name="Staats M."/>
            <person name="Valdes J.H."/>
            <person name="Van Kan J.A.L."/>
        </authorList>
    </citation>
    <scope>NUCLEOTIDE SEQUENCE [LARGE SCALE GENOMIC DNA]</scope>
    <source>
        <strain evidence="5 6">MUCL435</strain>
    </source>
</reference>
<sequence>MPFESQIQPRSFYLETYPDGPTPPKSNFSTYGCYIGLGADSYSFIDDLTSTFLSSTDFKPECVNFKAIDGKEQLQKIIQEFRVYIQLHHPQGIINFNNIESINSRWVNSALGALIRRNGGKTKRREVRNKSNLAAVDSKPLNSSQPSSDYPGYHFKATSAPLTINDLTICVHVLNKPLLIHRDVLSTYRTPVSQGKVDTTLDIHDLSLTALFCVLQNPEECAINFDPSTQSLFHISSPDRTQNLEFSDGIEIKFQGSFRFVAPSTTSGLTETTVPQKDVIANSLPNPLANKAQGDDTGETDVREHAEDQFPPTNSPRAVVARRSLHPPDATFKPYSRKRAKLSKASTSNSEYEEVSDEGNIDDAGNNENGHDVAADDNYDAEDSGPIEGELLDYNKVLALELKKDVGAPPVRGDGESEDEFLERERDYQELIRNQHTLKMQRQLESKVCEQLSEETWLETCRVLRHDHTQRQSKFGVTIRGMSRKLLPCQAHAVVRTLKLWHSNVYNVMHGHAMGIGKTTIAIATCHIQHLINLMHQDILTHPEKHTTGKASATAICPSNDQVNKKFNMDCPCFISSPTHELGVSYGINVVLSPPSLLTTWRLEHDKCYENENSFDMACIIAHRSAGLKSSHPLEDVYKSMVCKGQDASRPRLSNSRYICLTTAQSYDSYVHNFFLETKKQEYTVSSLWKDECHKEKGLESPTIQLIKRNDHLNDPSVHLNPMSGTMITNGPNDIVEYLRWMRVDEWEDDASLTSFDVDKLRSLGKEWDSKLKSNKVEESSDIFKKVIKSVQPIIEATTLRFTPETNFLGTGPVVTLPPNYHSNIPCQHPLEWKEEMNLYNQGLDREYNAKEQKHRQAWKNKHRGGMDGYQPLSRQNTWLYYMARQYSNFPGLKGLHKLDGADTPYRLTEKEWQEHPVWRKEDDSRNAHNLNFRDEPDLPLSKSSEPYRRHLDVIVKSSNKLEEIRKKIDKFPNKRLIFASNFFTSARIMYLYIRHYCNVSKEDVIFVNKLQTAKEQGDLLGYWHGDVKGEAQAKASTEPHVPRYMVAQCSAFAVGLTLNEAYAVGLLEPSYDAAQELQAFSRHNRMGNKEKKTETWLFYNVDDEKELALIERNSKRDSMRAGLDPTHKQKMQLRGGEPESAIHLD</sequence>
<evidence type="ECO:0000256" key="1">
    <source>
        <dbReference type="ARBA" id="ARBA00022741"/>
    </source>
</evidence>
<feature type="compositionally biased region" description="Basic and acidic residues" evidence="4">
    <location>
        <begin position="1137"/>
        <end position="1146"/>
    </location>
</feature>
<name>A0A4V4HTG7_9HELO</name>
<evidence type="ECO:0000256" key="2">
    <source>
        <dbReference type="ARBA" id="ARBA00022801"/>
    </source>
</evidence>
<dbReference type="GO" id="GO:0005524">
    <property type="term" value="F:ATP binding"/>
    <property type="evidence" value="ECO:0007669"/>
    <property type="project" value="UniProtKB-KW"/>
</dbReference>
<dbReference type="Proteomes" id="UP000308671">
    <property type="component" value="Unassembled WGS sequence"/>
</dbReference>
<dbReference type="InterPro" id="IPR038718">
    <property type="entry name" value="SNF2-like_sf"/>
</dbReference>
<dbReference type="PANTHER" id="PTHR45626">
    <property type="entry name" value="TRANSCRIPTION TERMINATION FACTOR 2-RELATED"/>
    <property type="match status" value="1"/>
</dbReference>
<dbReference type="GO" id="GO:0008094">
    <property type="term" value="F:ATP-dependent activity, acting on DNA"/>
    <property type="evidence" value="ECO:0007669"/>
    <property type="project" value="TreeGrafter"/>
</dbReference>
<evidence type="ECO:0000313" key="6">
    <source>
        <dbReference type="Proteomes" id="UP000308671"/>
    </source>
</evidence>
<protein>
    <recommendedName>
        <fullName evidence="7">Helicase C-terminal domain-containing protein</fullName>
    </recommendedName>
</protein>
<dbReference type="InterPro" id="IPR050628">
    <property type="entry name" value="SNF2_RAD54_helicase_TF"/>
</dbReference>
<dbReference type="GO" id="GO:0006281">
    <property type="term" value="P:DNA repair"/>
    <property type="evidence" value="ECO:0007669"/>
    <property type="project" value="TreeGrafter"/>
</dbReference>
<dbReference type="GO" id="GO:0005634">
    <property type="term" value="C:nucleus"/>
    <property type="evidence" value="ECO:0007669"/>
    <property type="project" value="TreeGrafter"/>
</dbReference>
<dbReference type="InterPro" id="IPR027417">
    <property type="entry name" value="P-loop_NTPase"/>
</dbReference>
<comment type="caution">
    <text evidence="5">The sequence shown here is derived from an EMBL/GenBank/DDBJ whole genome shotgun (WGS) entry which is preliminary data.</text>
</comment>
<dbReference type="SUPFAM" id="SSF52540">
    <property type="entry name" value="P-loop containing nucleoside triphosphate hydrolases"/>
    <property type="match status" value="2"/>
</dbReference>
<dbReference type="AlphaFoldDB" id="A0A4V4HTG7"/>
<dbReference type="EMBL" id="PQXL01000485">
    <property type="protein sequence ID" value="THV45456.1"/>
    <property type="molecule type" value="Genomic_DNA"/>
</dbReference>
<feature type="region of interest" description="Disordered" evidence="4">
    <location>
        <begin position="284"/>
        <end position="377"/>
    </location>
</feature>
<dbReference type="Gene3D" id="3.40.50.300">
    <property type="entry name" value="P-loop containing nucleotide triphosphate hydrolases"/>
    <property type="match status" value="1"/>
</dbReference>
<gene>
    <name evidence="5" type="ORF">BGAL_0486g00020</name>
</gene>
<accession>A0A4V4HTG7</accession>
<keyword evidence="3" id="KW-0067">ATP-binding</keyword>
<dbReference type="GO" id="GO:0016787">
    <property type="term" value="F:hydrolase activity"/>
    <property type="evidence" value="ECO:0007669"/>
    <property type="project" value="UniProtKB-KW"/>
</dbReference>
<feature type="compositionally biased region" description="Acidic residues" evidence="4">
    <location>
        <begin position="351"/>
        <end position="361"/>
    </location>
</feature>
<dbReference type="Gene3D" id="3.40.50.10810">
    <property type="entry name" value="Tandem AAA-ATPase domain"/>
    <property type="match status" value="1"/>
</dbReference>
<evidence type="ECO:0000256" key="3">
    <source>
        <dbReference type="ARBA" id="ARBA00022840"/>
    </source>
</evidence>
<feature type="region of interest" description="Disordered" evidence="4">
    <location>
        <begin position="1118"/>
        <end position="1146"/>
    </location>
</feature>
<proteinExistence type="predicted"/>
<evidence type="ECO:0000313" key="5">
    <source>
        <dbReference type="EMBL" id="THV45456.1"/>
    </source>
</evidence>
<keyword evidence="2" id="KW-0378">Hydrolase</keyword>
<organism evidence="5 6">
    <name type="scientific">Botrytis galanthina</name>
    <dbReference type="NCBI Taxonomy" id="278940"/>
    <lineage>
        <taxon>Eukaryota</taxon>
        <taxon>Fungi</taxon>
        <taxon>Dikarya</taxon>
        <taxon>Ascomycota</taxon>
        <taxon>Pezizomycotina</taxon>
        <taxon>Leotiomycetes</taxon>
        <taxon>Helotiales</taxon>
        <taxon>Sclerotiniaceae</taxon>
        <taxon>Botrytis</taxon>
    </lineage>
</organism>
<keyword evidence="1" id="KW-0547">Nucleotide-binding</keyword>
<keyword evidence="6" id="KW-1185">Reference proteome</keyword>
<dbReference type="OrthoDB" id="3564053at2759"/>
<evidence type="ECO:0000256" key="4">
    <source>
        <dbReference type="SAM" id="MobiDB-lite"/>
    </source>
</evidence>